<name>T0ZWW9_9ZZZZ</name>
<keyword evidence="2" id="KW-0067">ATP-binding</keyword>
<organism evidence="3">
    <name type="scientific">mine drainage metagenome</name>
    <dbReference type="NCBI Taxonomy" id="410659"/>
    <lineage>
        <taxon>unclassified sequences</taxon>
        <taxon>metagenomes</taxon>
        <taxon>ecological metagenomes</taxon>
    </lineage>
</organism>
<dbReference type="GO" id="GO:0005524">
    <property type="term" value="F:ATP binding"/>
    <property type="evidence" value="ECO:0007669"/>
    <property type="project" value="UniProtKB-KW"/>
</dbReference>
<dbReference type="InterPro" id="IPR010230">
    <property type="entry name" value="FeS-cluster_ATPase_SufC"/>
</dbReference>
<keyword evidence="1" id="KW-0547">Nucleotide-binding</keyword>
<dbReference type="EMBL" id="AUZZ01009629">
    <property type="protein sequence ID" value="EQD33149.1"/>
    <property type="molecule type" value="Genomic_DNA"/>
</dbReference>
<protein>
    <submittedName>
        <fullName evidence="3">FeS assembly ATPase SufC</fullName>
    </submittedName>
</protein>
<evidence type="ECO:0000313" key="3">
    <source>
        <dbReference type="EMBL" id="EQD33149.1"/>
    </source>
</evidence>
<accession>T0ZWW9</accession>
<gene>
    <name evidence="3" type="ORF">B2A_13311</name>
</gene>
<evidence type="ECO:0000256" key="2">
    <source>
        <dbReference type="ARBA" id="ARBA00022840"/>
    </source>
</evidence>
<reference evidence="3" key="2">
    <citation type="journal article" date="2014" name="ISME J.">
        <title>Microbial stratification in low pH oxic and suboxic macroscopic growths along an acid mine drainage.</title>
        <authorList>
            <person name="Mendez-Garcia C."/>
            <person name="Mesa V."/>
            <person name="Sprenger R.R."/>
            <person name="Richter M."/>
            <person name="Diez M.S."/>
            <person name="Solano J."/>
            <person name="Bargiela R."/>
            <person name="Golyshina O.V."/>
            <person name="Manteca A."/>
            <person name="Ramos J.L."/>
            <person name="Gallego J.R."/>
            <person name="Llorente I."/>
            <person name="Martins Dos Santos V.A."/>
            <person name="Jensen O.N."/>
            <person name="Pelaez A.I."/>
            <person name="Sanchez J."/>
            <person name="Ferrer M."/>
        </authorList>
    </citation>
    <scope>NUCLEOTIDE SEQUENCE</scope>
</reference>
<comment type="caution">
    <text evidence="3">The sequence shown here is derived from an EMBL/GenBank/DDBJ whole genome shotgun (WGS) entry which is preliminary data.</text>
</comment>
<sequence length="64" mass="7113">MVAANINRIIGETAPGLLVITHYSRILEYMKPEYVHVMINGKIIKEGGISLIKEIEKAGYDKIG</sequence>
<dbReference type="AlphaFoldDB" id="T0ZWW9"/>
<dbReference type="PANTHER" id="PTHR43204:SF1">
    <property type="entry name" value="ABC TRANSPORTER I FAMILY MEMBER 6, CHLOROPLASTIC"/>
    <property type="match status" value="1"/>
</dbReference>
<evidence type="ECO:0000256" key="1">
    <source>
        <dbReference type="ARBA" id="ARBA00022741"/>
    </source>
</evidence>
<reference evidence="3" key="1">
    <citation type="submission" date="2013-08" db="EMBL/GenBank/DDBJ databases">
        <authorList>
            <person name="Mendez C."/>
            <person name="Richter M."/>
            <person name="Ferrer M."/>
            <person name="Sanchez J."/>
        </authorList>
    </citation>
    <scope>NUCLEOTIDE SEQUENCE</scope>
</reference>
<proteinExistence type="predicted"/>
<dbReference type="PANTHER" id="PTHR43204">
    <property type="entry name" value="ABC TRANSPORTER I FAMILY MEMBER 6, CHLOROPLASTIC"/>
    <property type="match status" value="1"/>
</dbReference>